<dbReference type="AlphaFoldDB" id="A0A0S4KPC2"/>
<dbReference type="PANTHER" id="PTHR45624:SF4">
    <property type="entry name" value="CONGESTED-LIKE TRACHEA PROTEIN-RELATED"/>
    <property type="match status" value="1"/>
</dbReference>
<accession>A0A0S4KPC2</accession>
<keyword evidence="8 9" id="KW-0472">Membrane</keyword>
<dbReference type="VEuPathDB" id="TriTrypDB:BSAL_44210"/>
<evidence type="ECO:0000256" key="11">
    <source>
        <dbReference type="SAM" id="Phobius"/>
    </source>
</evidence>
<dbReference type="GO" id="GO:1902603">
    <property type="term" value="P:carnitine transmembrane transport"/>
    <property type="evidence" value="ECO:0007669"/>
    <property type="project" value="TreeGrafter"/>
</dbReference>
<evidence type="ECO:0000256" key="5">
    <source>
        <dbReference type="ARBA" id="ARBA00022737"/>
    </source>
</evidence>
<dbReference type="EMBL" id="CYKH01002183">
    <property type="protein sequence ID" value="CUI15478.1"/>
    <property type="molecule type" value="Genomic_DNA"/>
</dbReference>
<dbReference type="Proteomes" id="UP000051952">
    <property type="component" value="Unassembled WGS sequence"/>
</dbReference>
<organism evidence="12 13">
    <name type="scientific">Bodo saltans</name>
    <name type="common">Flagellated protozoan</name>
    <dbReference type="NCBI Taxonomy" id="75058"/>
    <lineage>
        <taxon>Eukaryota</taxon>
        <taxon>Discoba</taxon>
        <taxon>Euglenozoa</taxon>
        <taxon>Kinetoplastea</taxon>
        <taxon>Metakinetoplastina</taxon>
        <taxon>Eubodonida</taxon>
        <taxon>Bodonidae</taxon>
        <taxon>Bodo</taxon>
    </lineage>
</organism>
<dbReference type="SUPFAM" id="SSF103506">
    <property type="entry name" value="Mitochondrial carrier"/>
    <property type="match status" value="1"/>
</dbReference>
<dbReference type="OMA" id="GVGGMCN"/>
<dbReference type="Gene3D" id="1.50.40.10">
    <property type="entry name" value="Mitochondrial carrier domain"/>
    <property type="match status" value="1"/>
</dbReference>
<evidence type="ECO:0000256" key="2">
    <source>
        <dbReference type="ARBA" id="ARBA00006375"/>
    </source>
</evidence>
<evidence type="ECO:0000256" key="4">
    <source>
        <dbReference type="ARBA" id="ARBA00022692"/>
    </source>
</evidence>
<keyword evidence="7" id="KW-0496">Mitochondrion</keyword>
<evidence type="ECO:0000256" key="9">
    <source>
        <dbReference type="PROSITE-ProRule" id="PRU00282"/>
    </source>
</evidence>
<reference evidence="13" key="1">
    <citation type="submission" date="2015-09" db="EMBL/GenBank/DDBJ databases">
        <authorList>
            <consortium name="Pathogen Informatics"/>
        </authorList>
    </citation>
    <scope>NUCLEOTIDE SEQUENCE [LARGE SCALE GENOMIC DNA]</scope>
    <source>
        <strain evidence="13">Lake Konstanz</strain>
    </source>
</reference>
<evidence type="ECO:0000256" key="1">
    <source>
        <dbReference type="ARBA" id="ARBA00004225"/>
    </source>
</evidence>
<name>A0A0S4KPC2_BODSA</name>
<feature type="transmembrane region" description="Helical" evidence="11">
    <location>
        <begin position="152"/>
        <end position="171"/>
    </location>
</feature>
<dbReference type="Pfam" id="PF00153">
    <property type="entry name" value="Mito_carr"/>
    <property type="match status" value="2"/>
</dbReference>
<gene>
    <name evidence="12" type="ORF">BSAL_44210</name>
</gene>
<dbReference type="InterPro" id="IPR018108">
    <property type="entry name" value="MCP_transmembrane"/>
</dbReference>
<keyword evidence="6 11" id="KW-1133">Transmembrane helix</keyword>
<keyword evidence="13" id="KW-1185">Reference proteome</keyword>
<dbReference type="GO" id="GO:0006839">
    <property type="term" value="P:mitochondrial transport"/>
    <property type="evidence" value="ECO:0007669"/>
    <property type="project" value="TreeGrafter"/>
</dbReference>
<comment type="similarity">
    <text evidence="2 10">Belongs to the mitochondrial carrier (TC 2.A.29) family.</text>
</comment>
<evidence type="ECO:0000313" key="13">
    <source>
        <dbReference type="Proteomes" id="UP000051952"/>
    </source>
</evidence>
<evidence type="ECO:0000256" key="6">
    <source>
        <dbReference type="ARBA" id="ARBA00022989"/>
    </source>
</evidence>
<dbReference type="OrthoDB" id="14252at2759"/>
<dbReference type="InterPro" id="IPR050567">
    <property type="entry name" value="Mitochondrial_Carrier"/>
</dbReference>
<protein>
    <submittedName>
        <fullName evidence="12">Mitochondrial carrier protein, putative</fullName>
    </submittedName>
</protein>
<evidence type="ECO:0000256" key="7">
    <source>
        <dbReference type="ARBA" id="ARBA00023128"/>
    </source>
</evidence>
<dbReference type="PANTHER" id="PTHR45624">
    <property type="entry name" value="MITOCHONDRIAL BASIC AMINO ACIDS TRANSPORTER-RELATED"/>
    <property type="match status" value="1"/>
</dbReference>
<proteinExistence type="inferred from homology"/>
<comment type="subcellular location">
    <subcellularLocation>
        <location evidence="1">Mitochondrion membrane</location>
        <topology evidence="1">Multi-pass membrane protein</topology>
    </subcellularLocation>
</comment>
<dbReference type="PROSITE" id="PS50920">
    <property type="entry name" value="SOLCAR"/>
    <property type="match status" value="2"/>
</dbReference>
<sequence>MLSVGVASGAMFFVYGHCLNYFVSQHRNIQRQHSVYDGLEDDEGTFSDNMRNVANLTLFENMVCAAAGGCVHAFVMTPFEMIRIRLQTADMFPHRNYFGAIDCGRTIYREGGVRKLYRGLQATIIRDVPGSIVYLGSYGILRQMLPQERGRMNVCGALFAGGCAGVAQWLVVFPFDTIKTRRQIAKCGQYVDLLHVARDLWKHEGLPGFYYGIAPALCRAFLANAACFAGVETVLRLATKANENADE</sequence>
<feature type="transmembrane region" description="Helical" evidence="11">
    <location>
        <begin position="209"/>
        <end position="231"/>
    </location>
</feature>
<keyword evidence="4 9" id="KW-0812">Transmembrane</keyword>
<evidence type="ECO:0000313" key="12">
    <source>
        <dbReference type="EMBL" id="CUI15478.1"/>
    </source>
</evidence>
<dbReference type="InterPro" id="IPR023395">
    <property type="entry name" value="MCP_dom_sf"/>
</dbReference>
<feature type="repeat" description="Solcar" evidence="9">
    <location>
        <begin position="56"/>
        <end position="144"/>
    </location>
</feature>
<feature type="repeat" description="Solcar" evidence="9">
    <location>
        <begin position="152"/>
        <end position="237"/>
    </location>
</feature>
<evidence type="ECO:0000256" key="10">
    <source>
        <dbReference type="RuleBase" id="RU000488"/>
    </source>
</evidence>
<keyword evidence="5" id="KW-0677">Repeat</keyword>
<feature type="transmembrane region" description="Helical" evidence="11">
    <location>
        <begin position="6"/>
        <end position="23"/>
    </location>
</feature>
<dbReference type="GO" id="GO:0015227">
    <property type="term" value="F:O-acyl-L-carnitine transmembrane transporter activity"/>
    <property type="evidence" value="ECO:0007669"/>
    <property type="project" value="TreeGrafter"/>
</dbReference>
<dbReference type="GO" id="GO:0031966">
    <property type="term" value="C:mitochondrial membrane"/>
    <property type="evidence" value="ECO:0007669"/>
    <property type="project" value="UniProtKB-SubCell"/>
</dbReference>
<evidence type="ECO:0000256" key="3">
    <source>
        <dbReference type="ARBA" id="ARBA00022448"/>
    </source>
</evidence>
<keyword evidence="3 10" id="KW-0813">Transport</keyword>
<evidence type="ECO:0000256" key="8">
    <source>
        <dbReference type="ARBA" id="ARBA00023136"/>
    </source>
</evidence>